<dbReference type="GO" id="GO:0008270">
    <property type="term" value="F:zinc ion binding"/>
    <property type="evidence" value="ECO:0007669"/>
    <property type="project" value="UniProtKB-KW"/>
</dbReference>
<dbReference type="Pfam" id="PF00643">
    <property type="entry name" value="zf-B_box"/>
    <property type="match status" value="1"/>
</dbReference>
<keyword evidence="5" id="KW-0862">Zinc</keyword>
<evidence type="ECO:0000256" key="2">
    <source>
        <dbReference type="ARBA" id="ARBA00010024"/>
    </source>
</evidence>
<evidence type="ECO:0000313" key="12">
    <source>
        <dbReference type="EMBL" id="WOL09241.1"/>
    </source>
</evidence>
<evidence type="ECO:0000256" key="9">
    <source>
        <dbReference type="SAM" id="MobiDB-lite"/>
    </source>
</evidence>
<dbReference type="AlphaFoldDB" id="A0AAQ3QH43"/>
<dbReference type="GO" id="GO:0005634">
    <property type="term" value="C:nucleus"/>
    <property type="evidence" value="ECO:0007669"/>
    <property type="project" value="UniProtKB-SubCell"/>
</dbReference>
<evidence type="ECO:0000256" key="3">
    <source>
        <dbReference type="ARBA" id="ARBA00022723"/>
    </source>
</evidence>
<dbReference type="SMART" id="SM00336">
    <property type="entry name" value="BBOX"/>
    <property type="match status" value="1"/>
</dbReference>
<organism evidence="12 13">
    <name type="scientific">Canna indica</name>
    <name type="common">Indian-shot</name>
    <dbReference type="NCBI Taxonomy" id="4628"/>
    <lineage>
        <taxon>Eukaryota</taxon>
        <taxon>Viridiplantae</taxon>
        <taxon>Streptophyta</taxon>
        <taxon>Embryophyta</taxon>
        <taxon>Tracheophyta</taxon>
        <taxon>Spermatophyta</taxon>
        <taxon>Magnoliopsida</taxon>
        <taxon>Liliopsida</taxon>
        <taxon>Zingiberales</taxon>
        <taxon>Cannaceae</taxon>
        <taxon>Canna</taxon>
    </lineage>
</organism>
<evidence type="ECO:0000256" key="6">
    <source>
        <dbReference type="ARBA" id="ARBA00023242"/>
    </source>
</evidence>
<feature type="region of interest" description="Disordered" evidence="9">
    <location>
        <begin position="64"/>
        <end position="118"/>
    </location>
</feature>
<dbReference type="InterPro" id="IPR000315">
    <property type="entry name" value="Znf_B-box"/>
</dbReference>
<feature type="compositionally biased region" description="Basic residues" evidence="9">
    <location>
        <begin position="96"/>
        <end position="105"/>
    </location>
</feature>
<dbReference type="InterPro" id="IPR052453">
    <property type="entry name" value="CONSTANS-like_ZF"/>
</dbReference>
<evidence type="ECO:0008006" key="14">
    <source>
        <dbReference type="Google" id="ProtNLM"/>
    </source>
</evidence>
<keyword evidence="3" id="KW-0479">Metal-binding</keyword>
<evidence type="ECO:0000256" key="1">
    <source>
        <dbReference type="ARBA" id="ARBA00004123"/>
    </source>
</evidence>
<dbReference type="EMBL" id="CP136894">
    <property type="protein sequence ID" value="WOL09241.1"/>
    <property type="molecule type" value="Genomic_DNA"/>
</dbReference>
<evidence type="ECO:0000256" key="7">
    <source>
        <dbReference type="PROSITE-ProRule" id="PRU00024"/>
    </source>
</evidence>
<comment type="subcellular location">
    <subcellularLocation>
        <location evidence="1 8">Nucleus</location>
    </subcellularLocation>
</comment>
<proteinExistence type="inferred from homology"/>
<reference evidence="12 13" key="1">
    <citation type="submission" date="2023-10" db="EMBL/GenBank/DDBJ databases">
        <title>Chromosome-scale genome assembly provides insights into flower coloration mechanisms of Canna indica.</title>
        <authorList>
            <person name="Li C."/>
        </authorList>
    </citation>
    <scope>NUCLEOTIDE SEQUENCE [LARGE SCALE GENOMIC DNA]</scope>
    <source>
        <tissue evidence="12">Flower</tissue>
    </source>
</reference>
<keyword evidence="4 7" id="KW-0863">Zinc-finger</keyword>
<dbReference type="PROSITE" id="PS50119">
    <property type="entry name" value="ZF_BBOX"/>
    <property type="match status" value="1"/>
</dbReference>
<name>A0AAQ3QH43_9LILI</name>
<dbReference type="Pfam" id="PF06203">
    <property type="entry name" value="CCT"/>
    <property type="match status" value="1"/>
</dbReference>
<feature type="domain" description="CCT" evidence="11">
    <location>
        <begin position="381"/>
        <end position="423"/>
    </location>
</feature>
<evidence type="ECO:0000259" key="11">
    <source>
        <dbReference type="PROSITE" id="PS51017"/>
    </source>
</evidence>
<keyword evidence="13" id="KW-1185">Reference proteome</keyword>
<dbReference type="Proteomes" id="UP001327560">
    <property type="component" value="Chromosome 5"/>
</dbReference>
<sequence length="441" mass="48514">MSYCETQRPASAAAVGAKTARACDGCLRRRARWFCEADDAYLCQACDVSVHSANPLARRHRRVRLKTASSSHSASLSSLTNDKSSDDRATPSWLHGFKRKPRTPRGKPGSIGTTAPPAKVESLVPDLEVLSAEDNHRMEDEEEQLIYCVPILDPVLAEFYSHPGPLDDANASGDEVKPPLEQLAAPECPHVPVADGLSGYHPTDLDLAEFASDMETLLGRGLDDDSFGMVELGLMGAAAEDDVKGQVKTEMDLELGTSSGDDACDYRMEIDLSKEGLELGFSNSRAMEEVEEHKFKPLQEPEDQIPSPKTRMILTLDYDAVVVAWSSNGCSPWMDGERPQLDLNDSWKDFTEMGGGRGGGAEGMYQQVAHMAAAAAVGEGREARVSRYREKRRTRLFSKKIRYEVRKLNAEKRPRMKGRFVKRTLPAFPVAGTAAAAYLYR</sequence>
<keyword evidence="6 8" id="KW-0539">Nucleus</keyword>
<feature type="compositionally biased region" description="Low complexity" evidence="9">
    <location>
        <begin position="68"/>
        <end position="79"/>
    </location>
</feature>
<evidence type="ECO:0000313" key="13">
    <source>
        <dbReference type="Proteomes" id="UP001327560"/>
    </source>
</evidence>
<dbReference type="PANTHER" id="PTHR31874">
    <property type="entry name" value="CCT MOTIF FAMILY PROTEIN, EXPRESSED"/>
    <property type="match status" value="1"/>
</dbReference>
<gene>
    <name evidence="12" type="ORF">Cni_G17994</name>
</gene>
<evidence type="ECO:0000256" key="8">
    <source>
        <dbReference type="PROSITE-ProRule" id="PRU00357"/>
    </source>
</evidence>
<feature type="domain" description="B box-type" evidence="10">
    <location>
        <begin position="18"/>
        <end position="65"/>
    </location>
</feature>
<dbReference type="PROSITE" id="PS51017">
    <property type="entry name" value="CCT"/>
    <property type="match status" value="1"/>
</dbReference>
<comment type="similarity">
    <text evidence="2">Belongs to the CONSTANS family.</text>
</comment>
<dbReference type="InterPro" id="IPR010402">
    <property type="entry name" value="CCT_domain"/>
</dbReference>
<dbReference type="PANTHER" id="PTHR31874:SF1">
    <property type="entry name" value="ZINC FINGER PROTEIN CONSTANS-LIKE 6"/>
    <property type="match status" value="1"/>
</dbReference>
<evidence type="ECO:0000256" key="5">
    <source>
        <dbReference type="ARBA" id="ARBA00022833"/>
    </source>
</evidence>
<protein>
    <recommendedName>
        <fullName evidence="14">Zinc finger protein CONSTANS-LIKE 16</fullName>
    </recommendedName>
</protein>
<accession>A0AAQ3QH43</accession>
<evidence type="ECO:0000259" key="10">
    <source>
        <dbReference type="PROSITE" id="PS50119"/>
    </source>
</evidence>
<evidence type="ECO:0000256" key="4">
    <source>
        <dbReference type="ARBA" id="ARBA00022771"/>
    </source>
</evidence>
<dbReference type="GO" id="GO:0006355">
    <property type="term" value="P:regulation of DNA-templated transcription"/>
    <property type="evidence" value="ECO:0007669"/>
    <property type="project" value="TreeGrafter"/>
</dbReference>
<dbReference type="CDD" id="cd19821">
    <property type="entry name" value="Bbox1_BBX-like"/>
    <property type="match status" value="1"/>
</dbReference>
<dbReference type="InterPro" id="IPR049808">
    <property type="entry name" value="CONSTANS-like_Bbox1"/>
</dbReference>